<dbReference type="Proteomes" id="UP000194151">
    <property type="component" value="Chromosome"/>
</dbReference>
<evidence type="ECO:0000256" key="2">
    <source>
        <dbReference type="ARBA" id="ARBA00022448"/>
    </source>
</evidence>
<evidence type="ECO:0000256" key="3">
    <source>
        <dbReference type="ARBA" id="ARBA00022475"/>
    </source>
</evidence>
<reference evidence="7 8" key="1">
    <citation type="submission" date="2017-05" db="EMBL/GenBank/DDBJ databases">
        <title>Complete and WGS of Bordetella genogroups.</title>
        <authorList>
            <person name="Spilker T."/>
            <person name="LiPuma J."/>
        </authorList>
    </citation>
    <scope>NUCLEOTIDE SEQUENCE [LARGE SCALE GENOMIC DNA]</scope>
    <source>
        <strain evidence="7 8">AU19157</strain>
    </source>
</reference>
<dbReference type="OrthoDB" id="9783039at2"/>
<evidence type="ECO:0000313" key="8">
    <source>
        <dbReference type="Proteomes" id="UP000194151"/>
    </source>
</evidence>
<dbReference type="CDD" id="cd03293">
    <property type="entry name" value="ABC_NrtD_SsuB_transporters"/>
    <property type="match status" value="1"/>
</dbReference>
<dbReference type="InterPro" id="IPR003593">
    <property type="entry name" value="AAA+_ATPase"/>
</dbReference>
<dbReference type="KEGG" id="bgv:CAL12_03670"/>
<dbReference type="GO" id="GO:0016887">
    <property type="term" value="F:ATP hydrolysis activity"/>
    <property type="evidence" value="ECO:0007669"/>
    <property type="project" value="InterPro"/>
</dbReference>
<dbReference type="SUPFAM" id="SSF52540">
    <property type="entry name" value="P-loop containing nucleoside triphosphate hydrolases"/>
    <property type="match status" value="1"/>
</dbReference>
<dbReference type="InterPro" id="IPR017871">
    <property type="entry name" value="ABC_transporter-like_CS"/>
</dbReference>
<evidence type="ECO:0000256" key="5">
    <source>
        <dbReference type="ARBA" id="ARBA00022840"/>
    </source>
</evidence>
<dbReference type="SMART" id="SM00382">
    <property type="entry name" value="AAA"/>
    <property type="match status" value="1"/>
</dbReference>
<dbReference type="GO" id="GO:0005524">
    <property type="term" value="F:ATP binding"/>
    <property type="evidence" value="ECO:0007669"/>
    <property type="project" value="UniProtKB-KW"/>
</dbReference>
<accession>A0A1W6YG68</accession>
<keyword evidence="3" id="KW-1003">Cell membrane</keyword>
<feature type="domain" description="ABC transporter" evidence="6">
    <location>
        <begin position="5"/>
        <end position="236"/>
    </location>
</feature>
<dbReference type="Gene3D" id="3.40.50.300">
    <property type="entry name" value="P-loop containing nucleotide triphosphate hydrolases"/>
    <property type="match status" value="1"/>
</dbReference>
<gene>
    <name evidence="7" type="ORF">CAL12_03670</name>
</gene>
<dbReference type="Pfam" id="PF00005">
    <property type="entry name" value="ABC_tran"/>
    <property type="match status" value="1"/>
</dbReference>
<dbReference type="InterPro" id="IPR003439">
    <property type="entry name" value="ABC_transporter-like_ATP-bd"/>
</dbReference>
<evidence type="ECO:0000313" key="7">
    <source>
        <dbReference type="EMBL" id="ARP80009.1"/>
    </source>
</evidence>
<comment type="similarity">
    <text evidence="1">Belongs to the ABC transporter superfamily.</text>
</comment>
<protein>
    <submittedName>
        <fullName evidence="7">ABC transporter ATP-binding protein</fullName>
    </submittedName>
</protein>
<dbReference type="PANTHER" id="PTHR42788">
    <property type="entry name" value="TAURINE IMPORT ATP-BINDING PROTEIN-RELATED"/>
    <property type="match status" value="1"/>
</dbReference>
<dbReference type="InterPro" id="IPR050166">
    <property type="entry name" value="ABC_transporter_ATP-bind"/>
</dbReference>
<dbReference type="PANTHER" id="PTHR42788:SF13">
    <property type="entry name" value="ALIPHATIC SULFONATES IMPORT ATP-BINDING PROTEIN SSUB"/>
    <property type="match status" value="1"/>
</dbReference>
<dbReference type="EMBL" id="CP021108">
    <property type="protein sequence ID" value="ARP80009.1"/>
    <property type="molecule type" value="Genomic_DNA"/>
</dbReference>
<keyword evidence="2" id="KW-0813">Transport</keyword>
<keyword evidence="4" id="KW-0547">Nucleotide-binding</keyword>
<dbReference type="PROSITE" id="PS00211">
    <property type="entry name" value="ABC_TRANSPORTER_1"/>
    <property type="match status" value="1"/>
</dbReference>
<dbReference type="InterPro" id="IPR027417">
    <property type="entry name" value="P-loop_NTPase"/>
</dbReference>
<name>A0A1W6YG68_9BORD</name>
<dbReference type="STRING" id="1416806.CAL12_03670"/>
<sequence>MTAALTLSHVTKIYPTKSGPLTALRDLDFDIAEGEFLSVLGPSGCGKSTLLTLASGLEAPTEGTVLRAGEPVRSAVTDIGIVFQTDALLEWRRVLENIMLQPQIRGLDMAAYERRARELLDMVGLADFAGKYPHELSGGMRQRVSICRALVHDPSLILMDEPFGALDALTREQMVMELHQIWLRTKKSVMFVTHDIQEAILLAQRVLVMTPRPGRAAEIVEVDLPYPRTPKTMETPRFIALVAHVRNLFEQYGVLKKY</sequence>
<dbReference type="PROSITE" id="PS50893">
    <property type="entry name" value="ABC_TRANSPORTER_2"/>
    <property type="match status" value="1"/>
</dbReference>
<evidence type="ECO:0000256" key="4">
    <source>
        <dbReference type="ARBA" id="ARBA00022741"/>
    </source>
</evidence>
<keyword evidence="5 7" id="KW-0067">ATP-binding</keyword>
<proteinExistence type="inferred from homology"/>
<keyword evidence="8" id="KW-1185">Reference proteome</keyword>
<organism evidence="7 8">
    <name type="scientific">Bordetella genomosp. 8</name>
    <dbReference type="NCBI Taxonomy" id="1416806"/>
    <lineage>
        <taxon>Bacteria</taxon>
        <taxon>Pseudomonadati</taxon>
        <taxon>Pseudomonadota</taxon>
        <taxon>Betaproteobacteria</taxon>
        <taxon>Burkholderiales</taxon>
        <taxon>Alcaligenaceae</taxon>
        <taxon>Bordetella</taxon>
    </lineage>
</organism>
<dbReference type="RefSeq" id="WP_086063243.1">
    <property type="nucleotide sequence ID" value="NZ_CP021108.1"/>
</dbReference>
<dbReference type="AlphaFoldDB" id="A0A1W6YG68"/>
<evidence type="ECO:0000256" key="1">
    <source>
        <dbReference type="ARBA" id="ARBA00005417"/>
    </source>
</evidence>
<keyword evidence="3" id="KW-0472">Membrane</keyword>
<evidence type="ECO:0000259" key="6">
    <source>
        <dbReference type="PROSITE" id="PS50893"/>
    </source>
</evidence>